<dbReference type="PROSITE" id="PS51585">
    <property type="entry name" value="SAM_MT_TPMT"/>
    <property type="match status" value="1"/>
</dbReference>
<dbReference type="Pfam" id="PF05724">
    <property type="entry name" value="TPMT"/>
    <property type="match status" value="1"/>
</dbReference>
<protein>
    <recommendedName>
        <fullName evidence="4 9">Thiopurine S-methyltransferase</fullName>
        <ecNumber evidence="4 9">2.1.1.67</ecNumber>
    </recommendedName>
    <alternativeName>
        <fullName evidence="9">Thiopurine methyltransferase</fullName>
    </alternativeName>
</protein>
<gene>
    <name evidence="10" type="primary">tmpT</name>
    <name evidence="9" type="synonym">tpm</name>
    <name evidence="10" type="ORF">NKW50_06195</name>
</gene>
<comment type="subcellular location">
    <subcellularLocation>
        <location evidence="2 9">Cytoplasm</location>
    </subcellularLocation>
</comment>
<sequence length="219" mass="24839">MHEEFWLTKWRQNEIGFHTPHPHSGFVQYFPALGLPKGSRIFVPLCGKTLDIHWLIKKGYTVVGVELSRLAVEQLFMELGIAPDICTLSAEVTVFEGHNIKIFVANIFALTASMLGPVDMIYDRAALVALPEGSRIIYAQHISEMTCYANQFLICVEYDQARLSGPPFAIMAQDLERYYAQFYTITSIDRQPVARGIKGKEPGYEHIWFLPALRAENSK</sequence>
<organism evidence="10 11">
    <name type="scientific">Acetobacter lambici</name>
    <dbReference type="NCBI Taxonomy" id="1332824"/>
    <lineage>
        <taxon>Bacteria</taxon>
        <taxon>Pseudomonadati</taxon>
        <taxon>Pseudomonadota</taxon>
        <taxon>Alphaproteobacteria</taxon>
        <taxon>Acetobacterales</taxon>
        <taxon>Acetobacteraceae</taxon>
        <taxon>Acetobacter</taxon>
    </lineage>
</organism>
<evidence type="ECO:0000256" key="5">
    <source>
        <dbReference type="ARBA" id="ARBA00022490"/>
    </source>
</evidence>
<dbReference type="InterPro" id="IPR008854">
    <property type="entry name" value="TPMT"/>
</dbReference>
<dbReference type="EC" id="2.1.1.67" evidence="4 9"/>
<dbReference type="InterPro" id="IPR029063">
    <property type="entry name" value="SAM-dependent_MTases_sf"/>
</dbReference>
<evidence type="ECO:0000256" key="8">
    <source>
        <dbReference type="ARBA" id="ARBA00022691"/>
    </source>
</evidence>
<keyword evidence="11" id="KW-1185">Reference proteome</keyword>
<comment type="caution">
    <text evidence="10">The sequence shown here is derived from an EMBL/GenBank/DDBJ whole genome shotgun (WGS) entry which is preliminary data.</text>
</comment>
<evidence type="ECO:0000256" key="3">
    <source>
        <dbReference type="ARBA" id="ARBA00008145"/>
    </source>
</evidence>
<evidence type="ECO:0000313" key="11">
    <source>
        <dbReference type="Proteomes" id="UP001523528"/>
    </source>
</evidence>
<keyword evidence="8 9" id="KW-0949">S-adenosyl-L-methionine</keyword>
<dbReference type="PIRSF" id="PIRSF023956">
    <property type="entry name" value="Thiopurine_S-methyltransferase"/>
    <property type="match status" value="1"/>
</dbReference>
<comment type="similarity">
    <text evidence="3 9">Belongs to the class I-like SAM-binding methyltransferase superfamily. TPMT family.</text>
</comment>
<keyword evidence="5 9" id="KW-0963">Cytoplasm</keyword>
<feature type="binding site" evidence="9">
    <location>
        <position position="45"/>
    </location>
    <ligand>
        <name>S-adenosyl-L-methionine</name>
        <dbReference type="ChEBI" id="CHEBI:59789"/>
    </ligand>
</feature>
<comment type="catalytic activity">
    <reaction evidence="1 9">
        <text>S-adenosyl-L-methionine + a thiopurine = S-adenosyl-L-homocysteine + a thiopurine S-methylether.</text>
        <dbReference type="EC" id="2.1.1.67"/>
    </reaction>
</comment>
<reference evidence="10 11" key="1">
    <citation type="submission" date="2022-06" db="EMBL/GenBank/DDBJ databases">
        <title>Acetobacer genomes from food samples.</title>
        <authorList>
            <person name="Sombolestani A."/>
        </authorList>
    </citation>
    <scope>NUCLEOTIDE SEQUENCE [LARGE SCALE GENOMIC DNA]</scope>
    <source>
        <strain evidence="10 11">R-83285</strain>
    </source>
</reference>
<evidence type="ECO:0000256" key="4">
    <source>
        <dbReference type="ARBA" id="ARBA00011905"/>
    </source>
</evidence>
<dbReference type="InterPro" id="IPR022474">
    <property type="entry name" value="Thiopur_S-MeTfrase_Se/Te_detox"/>
</dbReference>
<evidence type="ECO:0000313" key="10">
    <source>
        <dbReference type="EMBL" id="MCP1258179.1"/>
    </source>
</evidence>
<evidence type="ECO:0000256" key="9">
    <source>
        <dbReference type="HAMAP-Rule" id="MF_00812"/>
    </source>
</evidence>
<feature type="binding site" evidence="9">
    <location>
        <position position="124"/>
    </location>
    <ligand>
        <name>S-adenosyl-L-methionine</name>
        <dbReference type="ChEBI" id="CHEBI:59789"/>
    </ligand>
</feature>
<proteinExistence type="inferred from homology"/>
<dbReference type="Proteomes" id="UP001523528">
    <property type="component" value="Unassembled WGS sequence"/>
</dbReference>
<evidence type="ECO:0000256" key="2">
    <source>
        <dbReference type="ARBA" id="ARBA00004496"/>
    </source>
</evidence>
<keyword evidence="6 9" id="KW-0489">Methyltransferase</keyword>
<dbReference type="HAMAP" id="MF_00812">
    <property type="entry name" value="Thiopur_methtran"/>
    <property type="match status" value="1"/>
</dbReference>
<feature type="binding site" evidence="9">
    <location>
        <position position="66"/>
    </location>
    <ligand>
        <name>S-adenosyl-L-methionine</name>
        <dbReference type="ChEBI" id="CHEBI:59789"/>
    </ligand>
</feature>
<dbReference type="RefSeq" id="WP_165990920.1">
    <property type="nucleotide sequence ID" value="NZ_JAMYZY010000008.1"/>
</dbReference>
<dbReference type="Gene3D" id="3.40.50.150">
    <property type="entry name" value="Vaccinia Virus protein VP39"/>
    <property type="match status" value="1"/>
</dbReference>
<evidence type="ECO:0000256" key="6">
    <source>
        <dbReference type="ARBA" id="ARBA00022603"/>
    </source>
</evidence>
<dbReference type="EMBL" id="JAMYZZ010000007">
    <property type="protein sequence ID" value="MCP1258179.1"/>
    <property type="molecule type" value="Genomic_DNA"/>
</dbReference>
<dbReference type="SUPFAM" id="SSF53335">
    <property type="entry name" value="S-adenosyl-L-methionine-dependent methyltransferases"/>
    <property type="match status" value="1"/>
</dbReference>
<evidence type="ECO:0000256" key="7">
    <source>
        <dbReference type="ARBA" id="ARBA00022679"/>
    </source>
</evidence>
<dbReference type="NCBIfam" id="TIGR03840">
    <property type="entry name" value="TMPT_Se_Te"/>
    <property type="match status" value="1"/>
</dbReference>
<evidence type="ECO:0000256" key="1">
    <source>
        <dbReference type="ARBA" id="ARBA00000903"/>
    </source>
</evidence>
<accession>A0ABT1F363</accession>
<dbReference type="PANTHER" id="PTHR10259">
    <property type="entry name" value="THIOPURINE S-METHYLTRANSFERASE"/>
    <property type="match status" value="1"/>
</dbReference>
<dbReference type="GO" id="GO:0008119">
    <property type="term" value="F:thiopurine S-methyltransferase activity"/>
    <property type="evidence" value="ECO:0007669"/>
    <property type="project" value="UniProtKB-EC"/>
</dbReference>
<name>A0ABT1F363_9PROT</name>
<keyword evidence="7 9" id="KW-0808">Transferase</keyword>
<dbReference type="PANTHER" id="PTHR10259:SF11">
    <property type="entry name" value="THIOPURINE S-METHYLTRANSFERASE"/>
    <property type="match status" value="1"/>
</dbReference>
<dbReference type="InterPro" id="IPR025835">
    <property type="entry name" value="Thiopurine_S-MeTrfase"/>
</dbReference>
<feature type="binding site" evidence="9">
    <location>
        <position position="10"/>
    </location>
    <ligand>
        <name>S-adenosyl-L-methionine</name>
        <dbReference type="ChEBI" id="CHEBI:59789"/>
    </ligand>
</feature>
<dbReference type="GO" id="GO:0032259">
    <property type="term" value="P:methylation"/>
    <property type="evidence" value="ECO:0007669"/>
    <property type="project" value="UniProtKB-KW"/>
</dbReference>